<evidence type="ECO:0000256" key="1">
    <source>
        <dbReference type="SAM" id="MobiDB-lite"/>
    </source>
</evidence>
<feature type="compositionally biased region" description="Pro residues" evidence="1">
    <location>
        <begin position="122"/>
        <end position="131"/>
    </location>
</feature>
<dbReference type="Gene3D" id="1.10.10.10">
    <property type="entry name" value="Winged helix-like DNA-binding domain superfamily/Winged helix DNA-binding domain"/>
    <property type="match status" value="1"/>
</dbReference>
<evidence type="ECO:0000313" key="3">
    <source>
        <dbReference type="Proteomes" id="UP001164506"/>
    </source>
</evidence>
<sequence length="140" mass="15933">MEPVEPRTSWTFVTQHARILAMILGDPEIRLRDLAENCRLTERAAQAIVTDLETAGYLTRVRHGRRNHYEVTPGTLFRHPAEGHHEIADLLQLLVDLDQPTPRPTADDHRKHSDGSAHPEPRTPPTGPPDLPSRQRRDRP</sequence>
<evidence type="ECO:0000313" key="2">
    <source>
        <dbReference type="EMBL" id="UZX19253.1"/>
    </source>
</evidence>
<dbReference type="InterPro" id="IPR036390">
    <property type="entry name" value="WH_DNA-bd_sf"/>
</dbReference>
<gene>
    <name evidence="2" type="ORF">LDH80_00115</name>
</gene>
<proteinExistence type="predicted"/>
<feature type="region of interest" description="Disordered" evidence="1">
    <location>
        <begin position="96"/>
        <end position="140"/>
    </location>
</feature>
<dbReference type="SUPFAM" id="SSF46785">
    <property type="entry name" value="Winged helix' DNA-binding domain"/>
    <property type="match status" value="1"/>
</dbReference>
<dbReference type="Pfam" id="PF13412">
    <property type="entry name" value="HTH_24"/>
    <property type="match status" value="1"/>
</dbReference>
<accession>A0ABY6QN87</accession>
<keyword evidence="3" id="KW-1185">Reference proteome</keyword>
<dbReference type="GeneID" id="95597806"/>
<dbReference type="EMBL" id="CP084204">
    <property type="protein sequence ID" value="UZX19253.1"/>
    <property type="molecule type" value="Genomic_DNA"/>
</dbReference>
<dbReference type="Proteomes" id="UP001164506">
    <property type="component" value="Chromosome"/>
</dbReference>
<protein>
    <submittedName>
        <fullName evidence="2">Winged helix-turn-helix domain-containing protein</fullName>
    </submittedName>
</protein>
<name>A0ABY6QN87_9ACTN</name>
<dbReference type="RefSeq" id="WP_267257764.1">
    <property type="nucleotide sequence ID" value="NZ_CP084204.1"/>
</dbReference>
<reference evidence="2" key="1">
    <citation type="submission" date="2021-09" db="EMBL/GenBank/DDBJ databases">
        <title>Complete genome sequence and metabolic characterization of Streptomyces tanashiensis DSM 731 the producer of antibacterial Kalafungin and diverse secondary metabolites.</title>
        <authorList>
            <person name="Abbasi M.N."/>
            <person name="Anwar M.N."/>
            <person name="Alam K."/>
            <person name="Shoaib M."/>
            <person name="Lin Z."/>
            <person name="Hayat M."/>
            <person name="Ali M.I."/>
            <person name="Malik H.M.T."/>
            <person name="Ahmed I."/>
            <person name="Li A."/>
            <person name="Hailong Wang H."/>
            <person name="Zhang Y."/>
        </authorList>
    </citation>
    <scope>NUCLEOTIDE SEQUENCE</scope>
    <source>
        <strain evidence="2">Kala</strain>
    </source>
</reference>
<dbReference type="InterPro" id="IPR036388">
    <property type="entry name" value="WH-like_DNA-bd_sf"/>
</dbReference>
<organism evidence="2 3">
    <name type="scientific">Streptomyces tanashiensis</name>
    <dbReference type="NCBI Taxonomy" id="67367"/>
    <lineage>
        <taxon>Bacteria</taxon>
        <taxon>Bacillati</taxon>
        <taxon>Actinomycetota</taxon>
        <taxon>Actinomycetes</taxon>
        <taxon>Kitasatosporales</taxon>
        <taxon>Streptomycetaceae</taxon>
        <taxon>Streptomyces</taxon>
    </lineage>
</organism>
<feature type="compositionally biased region" description="Basic and acidic residues" evidence="1">
    <location>
        <begin position="105"/>
        <end position="121"/>
    </location>
</feature>